<evidence type="ECO:0000313" key="3">
    <source>
        <dbReference type="EMBL" id="SSW94499.1"/>
    </source>
</evidence>
<dbReference type="EMBL" id="UFQR01000001">
    <property type="protein sequence ID" value="SSW94499.1"/>
    <property type="molecule type" value="Genomic_DNA"/>
</dbReference>
<dbReference type="SUPFAM" id="SSF56235">
    <property type="entry name" value="N-terminal nucleophile aminohydrolases (Ntn hydrolases)"/>
    <property type="match status" value="1"/>
</dbReference>
<dbReference type="InterPro" id="IPR029055">
    <property type="entry name" value="Ntn_hydrolases_N"/>
</dbReference>
<dbReference type="Pfam" id="PF01804">
    <property type="entry name" value="Penicil_amidase"/>
    <property type="match status" value="1"/>
</dbReference>
<proteinExistence type="predicted"/>
<dbReference type="GO" id="GO:0017000">
    <property type="term" value="P:antibiotic biosynthetic process"/>
    <property type="evidence" value="ECO:0007669"/>
    <property type="project" value="InterPro"/>
</dbReference>
<dbReference type="GO" id="GO:0016787">
    <property type="term" value="F:hydrolase activity"/>
    <property type="evidence" value="ECO:0007669"/>
    <property type="project" value="InterPro"/>
</dbReference>
<accession>A0A3B0MEJ9</accession>
<dbReference type="PANTHER" id="PTHR34218">
    <property type="entry name" value="PEPTIDASE S45 PENICILLIN AMIDASE"/>
    <property type="match status" value="1"/>
</dbReference>
<dbReference type="InterPro" id="IPR043147">
    <property type="entry name" value="Penicillin_amidase_A-knob"/>
</dbReference>
<gene>
    <name evidence="3" type="ORF">ARTV_0014</name>
</gene>
<dbReference type="AlphaFoldDB" id="A0A3B0MEJ9"/>
<dbReference type="Gene3D" id="1.10.1400.10">
    <property type="match status" value="1"/>
</dbReference>
<dbReference type="PANTHER" id="PTHR34218:SF4">
    <property type="entry name" value="ACYL-HOMOSERINE LACTONE ACYLASE QUIP"/>
    <property type="match status" value="1"/>
</dbReference>
<evidence type="ECO:0000256" key="1">
    <source>
        <dbReference type="ARBA" id="ARBA00038735"/>
    </source>
</evidence>
<feature type="region of interest" description="Disordered" evidence="2">
    <location>
        <begin position="311"/>
        <end position="330"/>
    </location>
</feature>
<organism evidence="3">
    <name type="scientific">Arsenophonus endosymbiont of Trialeurodes vaporariorum</name>
    <dbReference type="NCBI Taxonomy" id="235567"/>
    <lineage>
        <taxon>Bacteria</taxon>
        <taxon>Pseudomonadati</taxon>
        <taxon>Pseudomonadota</taxon>
        <taxon>Gammaproteobacteria</taxon>
        <taxon>Enterobacterales</taxon>
        <taxon>Morganellaceae</taxon>
        <taxon>Arsenophonus</taxon>
    </lineage>
</organism>
<feature type="compositionally biased region" description="Polar residues" evidence="2">
    <location>
        <begin position="311"/>
        <end position="323"/>
    </location>
</feature>
<name>A0A3B0MEJ9_9GAMM</name>
<sequence>MPAVNMMLADREGHIGWTLAGGLPQRLDPYENYTYPLDENSAWVASLLAAEKHTDIVDPPDGIFWSANNRQCFDNKYLYIGNGGADIGVRSWEIKRCLKQADKIPADVMIAIQLDDRAPLIQKWKKVLLPLLNEQIIGHELRKEAAGFITEWEDSACIDSVGYLLLSAWRDMIYSGIFSKVDKILTAQWPQASYMKANTRWDETVITLIKAEKWIPSPYNGWADFLVNQLDTVLTSLTSGGKKLTEATWGQNNKADIVHPFVHVFSFLRPWIAAPSDPLSGDHNAPHVNRPGFGASSWLVFAPAKEDQGTLTMPGGQSSNPNKSMVPCRT</sequence>
<evidence type="ECO:0000256" key="2">
    <source>
        <dbReference type="SAM" id="MobiDB-lite"/>
    </source>
</evidence>
<reference evidence="3" key="1">
    <citation type="submission" date="2018-04" db="EMBL/GenBank/DDBJ databases">
        <authorList>
            <person name="Go L.Y."/>
            <person name="Mitchell J.A."/>
        </authorList>
    </citation>
    <scope>NUCLEOTIDE SEQUENCE</scope>
    <source>
        <strain evidence="3">ARTV</strain>
    </source>
</reference>
<evidence type="ECO:0008006" key="4">
    <source>
        <dbReference type="Google" id="ProtNLM"/>
    </source>
</evidence>
<comment type="subunit">
    <text evidence="1">Heterodimer of an alpha subunit and a beta subunit processed from the same precursor.</text>
</comment>
<dbReference type="Gene3D" id="3.60.20.10">
    <property type="entry name" value="Glutamine Phosphoribosylpyrophosphate, subunit 1, domain 1"/>
    <property type="match status" value="1"/>
</dbReference>
<protein>
    <recommendedName>
        <fullName evidence="4">Penicillin amidase</fullName>
    </recommendedName>
</protein>
<dbReference type="InterPro" id="IPR002692">
    <property type="entry name" value="S45"/>
</dbReference>